<dbReference type="GO" id="GO:0004777">
    <property type="term" value="F:succinate-semialdehyde dehydrogenase (NAD+) activity"/>
    <property type="evidence" value="ECO:0007669"/>
    <property type="project" value="TreeGrafter"/>
</dbReference>
<dbReference type="InterPro" id="IPR015590">
    <property type="entry name" value="Aldehyde_DH_dom"/>
</dbReference>
<dbReference type="EMBL" id="FMXM01000027">
    <property type="protein sequence ID" value="SDA97779.1"/>
    <property type="molecule type" value="Genomic_DNA"/>
</dbReference>
<organism evidence="4 5">
    <name type="scientific">Mesorhizobium qingshengii</name>
    <dbReference type="NCBI Taxonomy" id="1165689"/>
    <lineage>
        <taxon>Bacteria</taxon>
        <taxon>Pseudomonadati</taxon>
        <taxon>Pseudomonadota</taxon>
        <taxon>Alphaproteobacteria</taxon>
        <taxon>Hyphomicrobiales</taxon>
        <taxon>Phyllobacteriaceae</taxon>
        <taxon>Mesorhizobium</taxon>
    </lineage>
</organism>
<dbReference type="Pfam" id="PF00171">
    <property type="entry name" value="Aldedh"/>
    <property type="match status" value="1"/>
</dbReference>
<dbReference type="STRING" id="1165689.SAMN02927914_05974"/>
<dbReference type="InterPro" id="IPR050740">
    <property type="entry name" value="Aldehyde_DH_Superfamily"/>
</dbReference>
<comment type="similarity">
    <text evidence="1">Belongs to the aldehyde dehydrogenase family.</text>
</comment>
<dbReference type="SUPFAM" id="SSF53720">
    <property type="entry name" value="ALDH-like"/>
    <property type="match status" value="1"/>
</dbReference>
<evidence type="ECO:0000256" key="1">
    <source>
        <dbReference type="ARBA" id="ARBA00009986"/>
    </source>
</evidence>
<dbReference type="RefSeq" id="WP_091585668.1">
    <property type="nucleotide sequence ID" value="NZ_FMXM01000027.1"/>
</dbReference>
<dbReference type="Proteomes" id="UP000198588">
    <property type="component" value="Unassembled WGS sequence"/>
</dbReference>
<sequence>MYENYGLFIENRWRPAGSGETRAVVSPVTGEPVGHVPNAAQGDIDTALAGAEAAFRVWRAVAVWERGRTLARASSLIRTRADAIARMISTETGKPLAESMGEINATADQFEWYGEEAKRIYGQIIPGRNATDRMSVTYQPVGVCLSLSAWNFPALLPGRKIAAALAAGCSVIARPASEAPGACFAIAQALMDAGLPSGVLTILTGDPGPISERLIASPVVRKVSLTGSVRVGKHILSLCAAGIKKVTMELGGHAPVIIHADADPVATAERVAAAKFRNGGQVCISPSRFYVHVKIKREFEDAFKSFAEKLVVGDGLSEGVTMGPLIRPSAVEQSLGLVEDAVKHGAKLLTGGRRPSQFNKGNFLEPTVLTDVPDEARIMHEEPFAPVAPIAGFSRLDDVIRRANSVPFGLASYVFTHDDALAALTAEGIDAGMVGVNETMLATAEAPFGGIKESGFGREGGSLGIMDYLEPKYIRHRLVVRSAL</sequence>
<evidence type="ECO:0000313" key="5">
    <source>
        <dbReference type="Proteomes" id="UP000198588"/>
    </source>
</evidence>
<reference evidence="4 5" key="1">
    <citation type="submission" date="2016-10" db="EMBL/GenBank/DDBJ databases">
        <authorList>
            <person name="de Groot N.N."/>
        </authorList>
    </citation>
    <scope>NUCLEOTIDE SEQUENCE [LARGE SCALE GENOMIC DNA]</scope>
    <source>
        <strain evidence="4 5">CGMCC 1.12097</strain>
    </source>
</reference>
<protein>
    <submittedName>
        <fullName evidence="4">Succinate-semialdehyde dehydrogenase / glutarate-semialdehyde dehydrogenase</fullName>
    </submittedName>
</protein>
<dbReference type="OrthoDB" id="9812625at2"/>
<gene>
    <name evidence="4" type="ORF">SAMN02927914_05974</name>
</gene>
<proteinExistence type="inferred from homology"/>
<dbReference type="PANTHER" id="PTHR43353">
    <property type="entry name" value="SUCCINATE-SEMIALDEHYDE DEHYDROGENASE, MITOCHONDRIAL"/>
    <property type="match status" value="1"/>
</dbReference>
<dbReference type="CDD" id="cd07103">
    <property type="entry name" value="ALDH_F5_SSADH_GabD"/>
    <property type="match status" value="1"/>
</dbReference>
<dbReference type="Gene3D" id="3.40.605.10">
    <property type="entry name" value="Aldehyde Dehydrogenase, Chain A, domain 1"/>
    <property type="match status" value="1"/>
</dbReference>
<dbReference type="InterPro" id="IPR016162">
    <property type="entry name" value="Ald_DH_N"/>
</dbReference>
<name>A0A1G5ZSL5_9HYPH</name>
<dbReference type="GO" id="GO:0009450">
    <property type="term" value="P:gamma-aminobutyric acid catabolic process"/>
    <property type="evidence" value="ECO:0007669"/>
    <property type="project" value="TreeGrafter"/>
</dbReference>
<dbReference type="FunFam" id="3.40.605.10:FF:000007">
    <property type="entry name" value="NAD/NADP-dependent betaine aldehyde dehydrogenase"/>
    <property type="match status" value="1"/>
</dbReference>
<evidence type="ECO:0000256" key="2">
    <source>
        <dbReference type="ARBA" id="ARBA00023002"/>
    </source>
</evidence>
<evidence type="ECO:0000259" key="3">
    <source>
        <dbReference type="Pfam" id="PF00171"/>
    </source>
</evidence>
<dbReference type="AlphaFoldDB" id="A0A1G5ZSL5"/>
<accession>A0A1G5ZSL5</accession>
<evidence type="ECO:0000313" key="4">
    <source>
        <dbReference type="EMBL" id="SDA97779.1"/>
    </source>
</evidence>
<dbReference type="Gene3D" id="3.40.309.10">
    <property type="entry name" value="Aldehyde Dehydrogenase, Chain A, domain 2"/>
    <property type="match status" value="1"/>
</dbReference>
<keyword evidence="2" id="KW-0560">Oxidoreductase</keyword>
<dbReference type="InterPro" id="IPR016163">
    <property type="entry name" value="Ald_DH_C"/>
</dbReference>
<dbReference type="InterPro" id="IPR016161">
    <property type="entry name" value="Ald_DH/histidinol_DH"/>
</dbReference>
<feature type="domain" description="Aldehyde dehydrogenase" evidence="3">
    <location>
        <begin position="13"/>
        <end position="473"/>
    </location>
</feature>
<dbReference type="PANTHER" id="PTHR43353:SF5">
    <property type="entry name" value="SUCCINATE-SEMIALDEHYDE DEHYDROGENASE, MITOCHONDRIAL"/>
    <property type="match status" value="1"/>
</dbReference>